<accession>A0AAQ3Q750</accession>
<keyword evidence="5" id="KW-0808">Transferase</keyword>
<dbReference type="EC" id="2.7.11.1" evidence="2"/>
<feature type="region of interest" description="Disordered" evidence="11">
    <location>
        <begin position="15"/>
        <end position="61"/>
    </location>
</feature>
<reference evidence="13 14" key="1">
    <citation type="submission" date="2023-10" db="EMBL/GenBank/DDBJ databases">
        <title>Chromosome-scale genome assembly provides insights into flower coloration mechanisms of Canna indica.</title>
        <authorList>
            <person name="Li C."/>
        </authorList>
    </citation>
    <scope>NUCLEOTIDE SEQUENCE [LARGE SCALE GENOMIC DNA]</scope>
    <source>
        <tissue evidence="13">Flower</tissue>
    </source>
</reference>
<feature type="compositionally biased region" description="Basic and acidic residues" evidence="11">
    <location>
        <begin position="30"/>
        <end position="39"/>
    </location>
</feature>
<protein>
    <recommendedName>
        <fullName evidence="2">non-specific serine/threonine protein kinase</fullName>
        <ecNumber evidence="2">2.7.11.1</ecNumber>
    </recommendedName>
</protein>
<evidence type="ECO:0000256" key="5">
    <source>
        <dbReference type="ARBA" id="ARBA00022679"/>
    </source>
</evidence>
<keyword evidence="4" id="KW-0597">Phosphoprotein</keyword>
<evidence type="ECO:0000256" key="3">
    <source>
        <dbReference type="ARBA" id="ARBA00022527"/>
    </source>
</evidence>
<keyword evidence="14" id="KW-1185">Reference proteome</keyword>
<dbReference type="GO" id="GO:0004674">
    <property type="term" value="F:protein serine/threonine kinase activity"/>
    <property type="evidence" value="ECO:0007669"/>
    <property type="project" value="UniProtKB-KW"/>
</dbReference>
<keyword evidence="6 10" id="KW-0547">Nucleotide-binding</keyword>
<feature type="binding site" evidence="10">
    <location>
        <position position="117"/>
    </location>
    <ligand>
        <name>ATP</name>
        <dbReference type="ChEBI" id="CHEBI:30616"/>
    </ligand>
</feature>
<evidence type="ECO:0000256" key="7">
    <source>
        <dbReference type="ARBA" id="ARBA00022777"/>
    </source>
</evidence>
<dbReference type="InterPro" id="IPR017441">
    <property type="entry name" value="Protein_kinase_ATP_BS"/>
</dbReference>
<keyword evidence="9 13" id="KW-0675">Receptor</keyword>
<dbReference type="PROSITE" id="PS50011">
    <property type="entry name" value="PROTEIN_KINASE_DOM"/>
    <property type="match status" value="1"/>
</dbReference>
<sequence>MNCFQFSNGEKLMAWTRKSGSTMSDSSSRSTDREKRRTETNSNLSSDMSTFSRGSSRFPSLSQRPNNLRVFTFKELRNATKNFSRMLMIGEGGFGCVFKGTIQNPKDPSTNIDVAIKQLNRGGSQGHKEWLTEVDVLAVVEHPNLVKLIGYCAEDDERGIQRLLVYEFMPNRSVEDHLSNRSTTPLSWPIRLRIALDAAHGLTYLHEGGDFQIIFRDLKTSNILLDEHWNAKLSDFGLAREGPADDCSHVSTVVIGTMGYASPEYIQTGHLTAKTDIWSYGIVLYELITGRKVIDRNRPKKEQDLLEWIKPYISDAKKFHVIVDPRIDADYSLEQAMKLAAVANKCLMRSPKLRPKMSQVSEMVERIVQEAEIGIPQHHLNHFQEQKSCREREGRGVELKRSISALKLEEGRWFTWHRWPLKLLRAQ</sequence>
<evidence type="ECO:0000256" key="10">
    <source>
        <dbReference type="PROSITE-ProRule" id="PRU10141"/>
    </source>
</evidence>
<dbReference type="GO" id="GO:0005524">
    <property type="term" value="F:ATP binding"/>
    <property type="evidence" value="ECO:0007669"/>
    <property type="project" value="UniProtKB-UniRule"/>
</dbReference>
<gene>
    <name evidence="13" type="ORF">Cni_G07692</name>
</gene>
<evidence type="ECO:0000313" key="14">
    <source>
        <dbReference type="Proteomes" id="UP001327560"/>
    </source>
</evidence>
<feature type="compositionally biased region" description="Polar residues" evidence="11">
    <location>
        <begin position="41"/>
        <end position="61"/>
    </location>
</feature>
<evidence type="ECO:0000256" key="1">
    <source>
        <dbReference type="ARBA" id="ARBA00004167"/>
    </source>
</evidence>
<dbReference type="AlphaFoldDB" id="A0AAQ3Q750"/>
<keyword evidence="7 13" id="KW-0418">Kinase</keyword>
<name>A0AAQ3Q750_9LILI</name>
<evidence type="ECO:0000256" key="11">
    <source>
        <dbReference type="SAM" id="MobiDB-lite"/>
    </source>
</evidence>
<dbReference type="EMBL" id="CP136891">
    <property type="protein sequence ID" value="WOK98980.1"/>
    <property type="molecule type" value="Genomic_DNA"/>
</dbReference>
<dbReference type="Pfam" id="PF07714">
    <property type="entry name" value="PK_Tyr_Ser-Thr"/>
    <property type="match status" value="1"/>
</dbReference>
<dbReference type="PANTHER" id="PTHR45621">
    <property type="entry name" value="OS01G0588500 PROTEIN-RELATED"/>
    <property type="match status" value="1"/>
</dbReference>
<dbReference type="InterPro" id="IPR000719">
    <property type="entry name" value="Prot_kinase_dom"/>
</dbReference>
<evidence type="ECO:0000256" key="4">
    <source>
        <dbReference type="ARBA" id="ARBA00022553"/>
    </source>
</evidence>
<dbReference type="FunFam" id="3.30.200.20:FF:000228">
    <property type="entry name" value="Serine/threonine-protein kinase BIK1"/>
    <property type="match status" value="1"/>
</dbReference>
<keyword evidence="3" id="KW-0723">Serine/threonine-protein kinase</keyword>
<evidence type="ECO:0000313" key="13">
    <source>
        <dbReference type="EMBL" id="WOK98980.1"/>
    </source>
</evidence>
<dbReference type="Proteomes" id="UP001327560">
    <property type="component" value="Chromosome 2"/>
</dbReference>
<evidence type="ECO:0000256" key="8">
    <source>
        <dbReference type="ARBA" id="ARBA00022840"/>
    </source>
</evidence>
<evidence type="ECO:0000256" key="9">
    <source>
        <dbReference type="ARBA" id="ARBA00023170"/>
    </source>
</evidence>
<feature type="compositionally biased region" description="Low complexity" evidence="11">
    <location>
        <begin position="16"/>
        <end position="29"/>
    </location>
</feature>
<keyword evidence="8 10" id="KW-0067">ATP-binding</keyword>
<dbReference type="InterPro" id="IPR001245">
    <property type="entry name" value="Ser-Thr/Tyr_kinase_cat_dom"/>
</dbReference>
<evidence type="ECO:0000256" key="6">
    <source>
        <dbReference type="ARBA" id="ARBA00022741"/>
    </source>
</evidence>
<dbReference type="Gene3D" id="3.30.200.20">
    <property type="entry name" value="Phosphorylase Kinase, domain 1"/>
    <property type="match status" value="1"/>
</dbReference>
<feature type="domain" description="Protein kinase" evidence="12">
    <location>
        <begin position="83"/>
        <end position="368"/>
    </location>
</feature>
<dbReference type="InterPro" id="IPR011009">
    <property type="entry name" value="Kinase-like_dom_sf"/>
</dbReference>
<dbReference type="GO" id="GO:0016020">
    <property type="term" value="C:membrane"/>
    <property type="evidence" value="ECO:0007669"/>
    <property type="project" value="UniProtKB-SubCell"/>
</dbReference>
<comment type="subcellular location">
    <subcellularLocation>
        <location evidence="1">Membrane</location>
        <topology evidence="1">Single-pass membrane protein</topology>
    </subcellularLocation>
</comment>
<dbReference type="PROSITE" id="PS00107">
    <property type="entry name" value="PROTEIN_KINASE_ATP"/>
    <property type="match status" value="1"/>
</dbReference>
<dbReference type="InterPro" id="IPR050823">
    <property type="entry name" value="Plant_Ser_Thr_Prot_Kinase"/>
</dbReference>
<evidence type="ECO:0000256" key="2">
    <source>
        <dbReference type="ARBA" id="ARBA00012513"/>
    </source>
</evidence>
<dbReference type="FunFam" id="1.10.510.10:FF:000146">
    <property type="entry name" value="LRR receptor-like serine/threonine-protein kinase IOS1"/>
    <property type="match status" value="1"/>
</dbReference>
<dbReference type="CDD" id="cd14066">
    <property type="entry name" value="STKc_IRAK"/>
    <property type="match status" value="1"/>
</dbReference>
<evidence type="ECO:0000259" key="12">
    <source>
        <dbReference type="PROSITE" id="PS50011"/>
    </source>
</evidence>
<dbReference type="SUPFAM" id="SSF56112">
    <property type="entry name" value="Protein kinase-like (PK-like)"/>
    <property type="match status" value="1"/>
</dbReference>
<organism evidence="13 14">
    <name type="scientific">Canna indica</name>
    <name type="common">Indian-shot</name>
    <dbReference type="NCBI Taxonomy" id="4628"/>
    <lineage>
        <taxon>Eukaryota</taxon>
        <taxon>Viridiplantae</taxon>
        <taxon>Streptophyta</taxon>
        <taxon>Embryophyta</taxon>
        <taxon>Tracheophyta</taxon>
        <taxon>Spermatophyta</taxon>
        <taxon>Magnoliopsida</taxon>
        <taxon>Liliopsida</taxon>
        <taxon>Zingiberales</taxon>
        <taxon>Cannaceae</taxon>
        <taxon>Canna</taxon>
    </lineage>
</organism>
<dbReference type="SMART" id="SM00220">
    <property type="entry name" value="S_TKc"/>
    <property type="match status" value="1"/>
</dbReference>
<dbReference type="Gene3D" id="1.10.510.10">
    <property type="entry name" value="Transferase(Phosphotransferase) domain 1"/>
    <property type="match status" value="1"/>
</dbReference>
<proteinExistence type="predicted"/>